<name>B3EDC1_CHLL2</name>
<feature type="domain" description="Pyridine nucleotide-disulphide oxidoreductase dimerisation" evidence="17">
    <location>
        <begin position="353"/>
        <end position="462"/>
    </location>
</feature>
<evidence type="ECO:0000256" key="3">
    <source>
        <dbReference type="ARBA" id="ARBA00012608"/>
    </source>
</evidence>
<dbReference type="PROSITE" id="PS00076">
    <property type="entry name" value="PYRIDINE_REDOX_1"/>
    <property type="match status" value="1"/>
</dbReference>
<evidence type="ECO:0000313" key="20">
    <source>
        <dbReference type="Proteomes" id="UP000008841"/>
    </source>
</evidence>
<dbReference type="InterPro" id="IPR012999">
    <property type="entry name" value="Pyr_OxRdtase_I_AS"/>
</dbReference>
<feature type="binding site" evidence="14">
    <location>
        <position position="318"/>
    </location>
    <ligand>
        <name>FAD</name>
        <dbReference type="ChEBI" id="CHEBI:57692"/>
    </ligand>
</feature>
<dbReference type="GO" id="GO:0005737">
    <property type="term" value="C:cytoplasm"/>
    <property type="evidence" value="ECO:0007669"/>
    <property type="project" value="UniProtKB-SubCell"/>
</dbReference>
<dbReference type="GO" id="GO:0050660">
    <property type="term" value="F:flavin adenine dinucleotide binding"/>
    <property type="evidence" value="ECO:0007669"/>
    <property type="project" value="InterPro"/>
</dbReference>
<dbReference type="Pfam" id="PF07992">
    <property type="entry name" value="Pyr_redox_2"/>
    <property type="match status" value="1"/>
</dbReference>
<dbReference type="SUPFAM" id="SSF55424">
    <property type="entry name" value="FAD/NAD-linked reductases, dimerisation (C-terminal) domain"/>
    <property type="match status" value="1"/>
</dbReference>
<dbReference type="AlphaFoldDB" id="B3EDC1"/>
<sequence>MQDKMEKRAYDADLAVIGSGPGGYEAALRAARLGMKVILVEKGSPGGVCVNWGCIPTKALLRSAGMFDDLSKASGYGVLLSDPGFDLAQAVKRSRNVALKLSKGIGFMLKKAGVEYRHGEARLSASHEISVIRDGEQVGSFTSENIIIATGGRFRELPGLVPDGRRIITSREALALKDVPRSMLVLGGGAIGIEMAWFYAKAGTKVTVVEMMPQILPLEEAEIAEGLRRSFEKAGIEIHTSAKLEQLSCRESGVEAVIRKQGEDPLPAEADCLLVAVGVTGNADGLGLEEAGVEISKGFILTDDQCRTAADHIFAVGDVRGGMLLAHKASAEAAIAVAAIAGKPLPALDDTKIPRCVYVEPSVASVGLTEELAKAKGCKVTIGRSMFAASGKANAYGNLEGLVKLVFNASDLRLLGAHILGHGAVELIGEIGLARHLEVTAGDIAHAVHAHPTLSETIREAAEYALDTQVSEG</sequence>
<feature type="domain" description="FAD/NAD(P)-binding" evidence="18">
    <location>
        <begin position="13"/>
        <end position="333"/>
    </location>
</feature>
<dbReference type="InterPro" id="IPR036188">
    <property type="entry name" value="FAD/NAD-bd_sf"/>
</dbReference>
<comment type="cofactor">
    <cofactor evidence="14 16">
        <name>FAD</name>
        <dbReference type="ChEBI" id="CHEBI:57692"/>
    </cofactor>
    <text evidence="14 16">Binds 1 FAD per subunit.</text>
</comment>
<evidence type="ECO:0000256" key="12">
    <source>
        <dbReference type="ARBA" id="ARBA00049187"/>
    </source>
</evidence>
<feature type="binding site" evidence="14">
    <location>
        <position position="58"/>
    </location>
    <ligand>
        <name>FAD</name>
        <dbReference type="ChEBI" id="CHEBI:57692"/>
    </ligand>
</feature>
<feature type="binding site" evidence="14">
    <location>
        <begin position="187"/>
        <end position="194"/>
    </location>
    <ligand>
        <name>NAD(+)</name>
        <dbReference type="ChEBI" id="CHEBI:57540"/>
    </ligand>
</feature>
<dbReference type="PANTHER" id="PTHR22912">
    <property type="entry name" value="DISULFIDE OXIDOREDUCTASE"/>
    <property type="match status" value="1"/>
</dbReference>
<evidence type="ECO:0000256" key="11">
    <source>
        <dbReference type="ARBA" id="ARBA00023284"/>
    </source>
</evidence>
<comment type="catalytic activity">
    <reaction evidence="12 16">
        <text>N(6)-[(R)-dihydrolipoyl]-L-lysyl-[protein] + NAD(+) = N(6)-[(R)-lipoyl]-L-lysyl-[protein] + NADH + H(+)</text>
        <dbReference type="Rhea" id="RHEA:15045"/>
        <dbReference type="Rhea" id="RHEA-COMP:10474"/>
        <dbReference type="Rhea" id="RHEA-COMP:10475"/>
        <dbReference type="ChEBI" id="CHEBI:15378"/>
        <dbReference type="ChEBI" id="CHEBI:57540"/>
        <dbReference type="ChEBI" id="CHEBI:57945"/>
        <dbReference type="ChEBI" id="CHEBI:83099"/>
        <dbReference type="ChEBI" id="CHEBI:83100"/>
        <dbReference type="EC" id="1.8.1.4"/>
    </reaction>
</comment>
<feature type="active site" description="Proton acceptor" evidence="13">
    <location>
        <position position="451"/>
    </location>
</feature>
<evidence type="ECO:0000256" key="9">
    <source>
        <dbReference type="ARBA" id="ARBA00023027"/>
    </source>
</evidence>
<feature type="binding site" evidence="14">
    <location>
        <position position="278"/>
    </location>
    <ligand>
        <name>NAD(+)</name>
        <dbReference type="ChEBI" id="CHEBI:57540"/>
    </ligand>
</feature>
<evidence type="ECO:0000256" key="6">
    <source>
        <dbReference type="ARBA" id="ARBA00022630"/>
    </source>
</evidence>
<comment type="similarity">
    <text evidence="2 16">Belongs to the class-I pyridine nucleotide-disulfide oxidoreductase family.</text>
</comment>
<evidence type="ECO:0000256" key="5">
    <source>
        <dbReference type="ARBA" id="ARBA00022490"/>
    </source>
</evidence>
<dbReference type="PANTHER" id="PTHR22912:SF217">
    <property type="entry name" value="DIHYDROLIPOYL DEHYDROGENASE"/>
    <property type="match status" value="1"/>
</dbReference>
<dbReference type="PRINTS" id="PR00411">
    <property type="entry name" value="PNDRDTASEI"/>
</dbReference>
<evidence type="ECO:0000256" key="16">
    <source>
        <dbReference type="RuleBase" id="RU003692"/>
    </source>
</evidence>
<evidence type="ECO:0000256" key="7">
    <source>
        <dbReference type="ARBA" id="ARBA00022827"/>
    </source>
</evidence>
<protein>
    <recommendedName>
        <fullName evidence="4 16">Dihydrolipoyl dehydrogenase</fullName>
        <ecNumber evidence="3 16">1.8.1.4</ecNumber>
    </recommendedName>
</protein>
<evidence type="ECO:0000313" key="19">
    <source>
        <dbReference type="EMBL" id="ACD90546.1"/>
    </source>
</evidence>
<evidence type="ECO:0000256" key="10">
    <source>
        <dbReference type="ARBA" id="ARBA00023157"/>
    </source>
</evidence>
<dbReference type="InterPro" id="IPR001100">
    <property type="entry name" value="Pyr_nuc-diS_OxRdtase"/>
</dbReference>
<evidence type="ECO:0000256" key="4">
    <source>
        <dbReference type="ARBA" id="ARBA00016961"/>
    </source>
</evidence>
<keyword evidence="11 16" id="KW-0676">Redox-active center</keyword>
<dbReference type="Gene3D" id="3.50.50.60">
    <property type="entry name" value="FAD/NAD(P)-binding domain"/>
    <property type="match status" value="2"/>
</dbReference>
<keyword evidence="5" id="KW-0963">Cytoplasm</keyword>
<dbReference type="InterPro" id="IPR023753">
    <property type="entry name" value="FAD/NAD-binding_dom"/>
</dbReference>
<dbReference type="PIRSF" id="PIRSF000350">
    <property type="entry name" value="Mercury_reductase_MerA"/>
    <property type="match status" value="1"/>
</dbReference>
<evidence type="ECO:0000256" key="8">
    <source>
        <dbReference type="ARBA" id="ARBA00023002"/>
    </source>
</evidence>
<dbReference type="InterPro" id="IPR050151">
    <property type="entry name" value="Class-I_Pyr_Nuc-Dis_Oxidored"/>
</dbReference>
<keyword evidence="14" id="KW-0547">Nucleotide-binding</keyword>
<dbReference type="Pfam" id="PF02852">
    <property type="entry name" value="Pyr_redox_dim"/>
    <property type="match status" value="1"/>
</dbReference>
<dbReference type="STRING" id="290315.Clim_1494"/>
<dbReference type="GO" id="GO:0004148">
    <property type="term" value="F:dihydrolipoyl dehydrogenase (NADH) activity"/>
    <property type="evidence" value="ECO:0007669"/>
    <property type="project" value="UniProtKB-EC"/>
</dbReference>
<dbReference type="eggNOG" id="COG1249">
    <property type="taxonomic scope" value="Bacteria"/>
</dbReference>
<reference evidence="19 20" key="1">
    <citation type="submission" date="2008-05" db="EMBL/GenBank/DDBJ databases">
        <title>Complete sequence of Chlorobium limicola DSM 245.</title>
        <authorList>
            <consortium name="US DOE Joint Genome Institute"/>
            <person name="Lucas S."/>
            <person name="Copeland A."/>
            <person name="Lapidus A."/>
            <person name="Glavina del Rio T."/>
            <person name="Dalin E."/>
            <person name="Tice H."/>
            <person name="Bruce D."/>
            <person name="Goodwin L."/>
            <person name="Pitluck S."/>
            <person name="Schmutz J."/>
            <person name="Larimer F."/>
            <person name="Land M."/>
            <person name="Hauser L."/>
            <person name="Kyrpides N."/>
            <person name="Ovchinnikova G."/>
            <person name="Zhao F."/>
            <person name="Li T."/>
            <person name="Liu Z."/>
            <person name="Overmann J."/>
            <person name="Bryant D.A."/>
            <person name="Richardson P."/>
        </authorList>
    </citation>
    <scope>NUCLEOTIDE SEQUENCE [LARGE SCALE GENOMIC DNA]</scope>
    <source>
        <strain evidence="20">DSM 245 / NBRC 103803 / 6330</strain>
    </source>
</reference>
<gene>
    <name evidence="19" type="ordered locus">Clim_1494</name>
</gene>
<feature type="disulfide bond" description="Redox-active" evidence="15">
    <location>
        <begin position="49"/>
        <end position="54"/>
    </location>
</feature>
<evidence type="ECO:0000256" key="1">
    <source>
        <dbReference type="ARBA" id="ARBA00004496"/>
    </source>
</evidence>
<feature type="binding site" evidence="14">
    <location>
        <position position="210"/>
    </location>
    <ligand>
        <name>NAD(+)</name>
        <dbReference type="ChEBI" id="CHEBI:57540"/>
    </ligand>
</feature>
<keyword evidence="8 16" id="KW-0560">Oxidoreductase</keyword>
<dbReference type="PRINTS" id="PR00368">
    <property type="entry name" value="FADPNR"/>
</dbReference>
<dbReference type="FunFam" id="3.30.390.30:FF:000001">
    <property type="entry name" value="Dihydrolipoyl dehydrogenase"/>
    <property type="match status" value="1"/>
</dbReference>
<dbReference type="SUPFAM" id="SSF51905">
    <property type="entry name" value="FAD/NAD(P)-binding domain"/>
    <property type="match status" value="1"/>
</dbReference>
<evidence type="ECO:0000256" key="14">
    <source>
        <dbReference type="PIRSR" id="PIRSR000350-3"/>
    </source>
</evidence>
<dbReference type="InterPro" id="IPR004099">
    <property type="entry name" value="Pyr_nucl-diS_OxRdtase_dimer"/>
</dbReference>
<dbReference type="EC" id="1.8.1.4" evidence="3 16"/>
<dbReference type="KEGG" id="cli:Clim_1494"/>
<comment type="miscellaneous">
    <text evidence="16">The active site is a redox-active disulfide bond.</text>
</comment>
<evidence type="ECO:0000259" key="17">
    <source>
        <dbReference type="Pfam" id="PF02852"/>
    </source>
</evidence>
<dbReference type="InterPro" id="IPR016156">
    <property type="entry name" value="FAD/NAD-linked_Rdtase_dimer_sf"/>
</dbReference>
<dbReference type="NCBIfam" id="TIGR01350">
    <property type="entry name" value="lipoamide_DH"/>
    <property type="match status" value="1"/>
</dbReference>
<evidence type="ECO:0000256" key="13">
    <source>
        <dbReference type="PIRSR" id="PIRSR000350-2"/>
    </source>
</evidence>
<keyword evidence="10" id="KW-1015">Disulfide bond</keyword>
<dbReference type="HOGENOM" id="CLU_016755_0_3_10"/>
<proteinExistence type="inferred from homology"/>
<dbReference type="Gene3D" id="3.30.390.30">
    <property type="match status" value="1"/>
</dbReference>
<keyword evidence="9 14" id="KW-0520">NAD</keyword>
<dbReference type="GO" id="GO:0006103">
    <property type="term" value="P:2-oxoglutarate metabolic process"/>
    <property type="evidence" value="ECO:0007669"/>
    <property type="project" value="TreeGrafter"/>
</dbReference>
<dbReference type="Proteomes" id="UP000008841">
    <property type="component" value="Chromosome"/>
</dbReference>
<dbReference type="RefSeq" id="WP_012466422.1">
    <property type="nucleotide sequence ID" value="NC_010803.1"/>
</dbReference>
<evidence type="ECO:0000259" key="18">
    <source>
        <dbReference type="Pfam" id="PF07992"/>
    </source>
</evidence>
<organism evidence="19 20">
    <name type="scientific">Chlorobium limicola (strain DSM 245 / NBRC 103803 / 6330)</name>
    <dbReference type="NCBI Taxonomy" id="290315"/>
    <lineage>
        <taxon>Bacteria</taxon>
        <taxon>Pseudomonadati</taxon>
        <taxon>Chlorobiota</taxon>
        <taxon>Chlorobiia</taxon>
        <taxon>Chlorobiales</taxon>
        <taxon>Chlorobiaceae</taxon>
        <taxon>Chlorobium/Pelodictyon group</taxon>
        <taxon>Chlorobium</taxon>
    </lineage>
</organism>
<dbReference type="EMBL" id="CP001097">
    <property type="protein sequence ID" value="ACD90546.1"/>
    <property type="molecule type" value="Genomic_DNA"/>
</dbReference>
<evidence type="ECO:0000256" key="2">
    <source>
        <dbReference type="ARBA" id="ARBA00007532"/>
    </source>
</evidence>
<keyword evidence="6 16" id="KW-0285">Flavoprotein</keyword>
<comment type="subcellular location">
    <subcellularLocation>
        <location evidence="1">Cytoplasm</location>
    </subcellularLocation>
</comment>
<dbReference type="InterPro" id="IPR006258">
    <property type="entry name" value="Lipoamide_DH"/>
</dbReference>
<evidence type="ECO:0000256" key="15">
    <source>
        <dbReference type="PIRSR" id="PIRSR000350-4"/>
    </source>
</evidence>
<keyword evidence="7 14" id="KW-0274">FAD</keyword>
<accession>B3EDC1</accession>